<dbReference type="GO" id="GO:0008047">
    <property type="term" value="F:enzyme activator activity"/>
    <property type="evidence" value="ECO:0007669"/>
    <property type="project" value="TreeGrafter"/>
</dbReference>
<evidence type="ECO:0000313" key="9">
    <source>
        <dbReference type="EMBL" id="SFM65935.1"/>
    </source>
</evidence>
<dbReference type="Pfam" id="PF00004">
    <property type="entry name" value="AAA"/>
    <property type="match status" value="1"/>
</dbReference>
<dbReference type="Gene3D" id="3.40.50.300">
    <property type="entry name" value="P-loop containing nucleotide triphosphate hydrolases"/>
    <property type="match status" value="1"/>
</dbReference>
<dbReference type="CDD" id="cd00009">
    <property type="entry name" value="AAA"/>
    <property type="match status" value="1"/>
</dbReference>
<dbReference type="GO" id="GO:0003677">
    <property type="term" value="F:DNA binding"/>
    <property type="evidence" value="ECO:0007669"/>
    <property type="project" value="InterPro"/>
</dbReference>
<dbReference type="RefSeq" id="WP_093394027.1">
    <property type="nucleotide sequence ID" value="NZ_FOUU01000002.1"/>
</dbReference>
<dbReference type="CDD" id="cd18139">
    <property type="entry name" value="HLD_clamp_RarA"/>
    <property type="match status" value="1"/>
</dbReference>
<gene>
    <name evidence="9" type="ORF">SAMN05660836_01067</name>
</gene>
<feature type="compositionally biased region" description="Basic and acidic residues" evidence="7">
    <location>
        <begin position="447"/>
        <end position="467"/>
    </location>
</feature>
<evidence type="ECO:0000256" key="6">
    <source>
        <dbReference type="ARBA" id="ARBA00022840"/>
    </source>
</evidence>
<proteinExistence type="inferred from homology"/>
<dbReference type="InterPro" id="IPR003959">
    <property type="entry name" value="ATPase_AAA_core"/>
</dbReference>
<feature type="region of interest" description="Disordered" evidence="7">
    <location>
        <begin position="444"/>
        <end position="467"/>
    </location>
</feature>
<keyword evidence="4" id="KW-0235">DNA replication</keyword>
<dbReference type="InterPro" id="IPR051314">
    <property type="entry name" value="AAA_ATPase_RarA/MGS1/WRNIP1"/>
</dbReference>
<dbReference type="GO" id="GO:0005524">
    <property type="term" value="F:ATP binding"/>
    <property type="evidence" value="ECO:0007669"/>
    <property type="project" value="UniProtKB-KW"/>
</dbReference>
<evidence type="ECO:0000256" key="7">
    <source>
        <dbReference type="SAM" id="MobiDB-lite"/>
    </source>
</evidence>
<name>A0A1I4SNE4_9BACT</name>
<dbReference type="PANTHER" id="PTHR13779">
    <property type="entry name" value="WERNER HELICASE-INTERACTING PROTEIN 1 FAMILY MEMBER"/>
    <property type="match status" value="1"/>
</dbReference>
<dbReference type="PANTHER" id="PTHR13779:SF7">
    <property type="entry name" value="ATPASE WRNIP1"/>
    <property type="match status" value="1"/>
</dbReference>
<evidence type="ECO:0000256" key="2">
    <source>
        <dbReference type="ARBA" id="ARBA00008959"/>
    </source>
</evidence>
<evidence type="ECO:0000256" key="1">
    <source>
        <dbReference type="ARBA" id="ARBA00002393"/>
    </source>
</evidence>
<organism evidence="9 10">
    <name type="scientific">Thermodesulforhabdus norvegica</name>
    <dbReference type="NCBI Taxonomy" id="39841"/>
    <lineage>
        <taxon>Bacteria</taxon>
        <taxon>Pseudomonadati</taxon>
        <taxon>Thermodesulfobacteriota</taxon>
        <taxon>Syntrophobacteria</taxon>
        <taxon>Syntrophobacterales</taxon>
        <taxon>Thermodesulforhabdaceae</taxon>
        <taxon>Thermodesulforhabdus</taxon>
    </lineage>
</organism>
<dbReference type="Pfam" id="PF12002">
    <property type="entry name" value="MgsA_C"/>
    <property type="match status" value="1"/>
</dbReference>
<dbReference type="OrthoDB" id="9778364at2"/>
<comment type="similarity">
    <text evidence="2">Belongs to the AAA ATPase family. RarA/MGS1/WRNIP1 subfamily.</text>
</comment>
<dbReference type="SUPFAM" id="SSF52540">
    <property type="entry name" value="P-loop containing nucleoside triphosphate hydrolases"/>
    <property type="match status" value="1"/>
</dbReference>
<keyword evidence="5" id="KW-0547">Nucleotide-binding</keyword>
<dbReference type="InterPro" id="IPR008921">
    <property type="entry name" value="DNA_pol3_clamp-load_cplx_C"/>
</dbReference>
<dbReference type="InterPro" id="IPR032423">
    <property type="entry name" value="AAA_assoc_2"/>
</dbReference>
<dbReference type="GO" id="GO:0006261">
    <property type="term" value="P:DNA-templated DNA replication"/>
    <property type="evidence" value="ECO:0007669"/>
    <property type="project" value="TreeGrafter"/>
</dbReference>
<dbReference type="InterPro" id="IPR003593">
    <property type="entry name" value="AAA+_ATPase"/>
</dbReference>
<dbReference type="Gene3D" id="1.20.272.10">
    <property type="match status" value="1"/>
</dbReference>
<dbReference type="Proteomes" id="UP000199611">
    <property type="component" value="Unassembled WGS sequence"/>
</dbReference>
<comment type="function">
    <text evidence="1">DNA-dependent ATPase that plays important roles in cellular responses to stalled DNA replication processes.</text>
</comment>
<keyword evidence="6" id="KW-0067">ATP-binding</keyword>
<dbReference type="AlphaFoldDB" id="A0A1I4SNE4"/>
<dbReference type="FunFam" id="1.20.272.10:FF:000001">
    <property type="entry name" value="Putative AAA family ATPase"/>
    <property type="match status" value="1"/>
</dbReference>
<dbReference type="GO" id="GO:0000731">
    <property type="term" value="P:DNA synthesis involved in DNA repair"/>
    <property type="evidence" value="ECO:0007669"/>
    <property type="project" value="TreeGrafter"/>
</dbReference>
<dbReference type="Gene3D" id="1.10.3710.10">
    <property type="entry name" value="DNA polymerase III clamp loader subunits, C-terminal domain"/>
    <property type="match status" value="1"/>
</dbReference>
<dbReference type="EMBL" id="FOUU01000002">
    <property type="protein sequence ID" value="SFM65935.1"/>
    <property type="molecule type" value="Genomic_DNA"/>
</dbReference>
<evidence type="ECO:0000256" key="4">
    <source>
        <dbReference type="ARBA" id="ARBA00022705"/>
    </source>
</evidence>
<evidence type="ECO:0000259" key="8">
    <source>
        <dbReference type="SMART" id="SM00382"/>
    </source>
</evidence>
<reference evidence="9 10" key="1">
    <citation type="submission" date="2016-10" db="EMBL/GenBank/DDBJ databases">
        <authorList>
            <person name="de Groot N.N."/>
        </authorList>
    </citation>
    <scope>NUCLEOTIDE SEQUENCE [LARGE SCALE GENOMIC DNA]</scope>
    <source>
        <strain evidence="9 10">DSM 9990</strain>
    </source>
</reference>
<evidence type="ECO:0000256" key="3">
    <source>
        <dbReference type="ARBA" id="ARBA00020776"/>
    </source>
</evidence>
<dbReference type="Pfam" id="PF16193">
    <property type="entry name" value="AAA_assoc_2"/>
    <property type="match status" value="1"/>
</dbReference>
<protein>
    <recommendedName>
        <fullName evidence="3">Replication-associated recombination protein A</fullName>
    </recommendedName>
</protein>
<dbReference type="GO" id="GO:0017116">
    <property type="term" value="F:single-stranded DNA helicase activity"/>
    <property type="evidence" value="ECO:0007669"/>
    <property type="project" value="TreeGrafter"/>
</dbReference>
<dbReference type="FunFam" id="3.40.50.300:FF:000137">
    <property type="entry name" value="Replication-associated recombination protein A"/>
    <property type="match status" value="1"/>
</dbReference>
<keyword evidence="10" id="KW-1185">Reference proteome</keyword>
<feature type="domain" description="AAA+ ATPase" evidence="8">
    <location>
        <begin position="51"/>
        <end position="168"/>
    </location>
</feature>
<evidence type="ECO:0000313" key="10">
    <source>
        <dbReference type="Proteomes" id="UP000199611"/>
    </source>
</evidence>
<accession>A0A1I4SNE4</accession>
<dbReference type="SUPFAM" id="SSF48019">
    <property type="entry name" value="post-AAA+ oligomerization domain-like"/>
    <property type="match status" value="1"/>
</dbReference>
<dbReference type="Gene3D" id="1.10.8.60">
    <property type="match status" value="1"/>
</dbReference>
<sequence>MDRVLSDRYTGFAELAPLAERMRPRSIDEFVGQRHLLAPGKILWRYFRSREFPSLIFWGPPGTGKTTLARLIVDAAGGHFIFYSAVTAGVPEIRAAVEEARQIWRTQAKRAWLFLDEIHRLNKAQQDVLLPHVEAGTIRLIGATTENPSFEIIHPLLSRVHVLLLEPLSAEDLSVILDRALSDVERGLGAYPAEITREARSLLIDWAGGDARRLLNTLEAVVMTTPPDPDRGVRQIDAQAVRDAMQRPAVRYDKSGDQHYDLISAFHKSLRGSDPDAALYWLARMLEAGEDPLYIARRIVQAACEDVSLADPFALVEAISAMQAYQFMGSPEGDLALAQAAVYVAMAPKSNRVYVAFKKARALAAQTGSIPVPLHLRNAPTALMERLGYSRDYKYPHEYAGGWVPENYMPEGYESTIFYEPGHLGWEGKWRKVLEERREKVRKLFRKKGDDVKQKGSGEPQSEKRDQ</sequence>
<evidence type="ECO:0000256" key="5">
    <source>
        <dbReference type="ARBA" id="ARBA00022741"/>
    </source>
</evidence>
<dbReference type="GO" id="GO:0016887">
    <property type="term" value="F:ATP hydrolysis activity"/>
    <property type="evidence" value="ECO:0007669"/>
    <property type="project" value="InterPro"/>
</dbReference>
<dbReference type="InterPro" id="IPR021886">
    <property type="entry name" value="MgsA_C"/>
</dbReference>
<dbReference type="SMART" id="SM00382">
    <property type="entry name" value="AAA"/>
    <property type="match status" value="1"/>
</dbReference>
<dbReference type="STRING" id="39841.SAMN05660836_01067"/>
<dbReference type="InterPro" id="IPR027417">
    <property type="entry name" value="P-loop_NTPase"/>
</dbReference>